<evidence type="ECO:0000256" key="5">
    <source>
        <dbReference type="ARBA" id="ARBA00049360"/>
    </source>
</evidence>
<evidence type="ECO:0000256" key="1">
    <source>
        <dbReference type="ARBA" id="ARBA00004245"/>
    </source>
</evidence>
<organism evidence="7 8">
    <name type="scientific">Euplotes crassus</name>
    <dbReference type="NCBI Taxonomy" id="5936"/>
    <lineage>
        <taxon>Eukaryota</taxon>
        <taxon>Sar</taxon>
        <taxon>Alveolata</taxon>
        <taxon>Ciliophora</taxon>
        <taxon>Intramacronucleata</taxon>
        <taxon>Spirotrichea</taxon>
        <taxon>Hypotrichia</taxon>
        <taxon>Euplotida</taxon>
        <taxon>Euplotidae</taxon>
        <taxon>Moneuplotes</taxon>
    </lineage>
</organism>
<dbReference type="AlphaFoldDB" id="A0AAD2CVC5"/>
<dbReference type="EMBL" id="CAMPGE010013962">
    <property type="protein sequence ID" value="CAI2372666.1"/>
    <property type="molecule type" value="Genomic_DNA"/>
</dbReference>
<comment type="subcellular location">
    <subcellularLocation>
        <location evidence="1">Cytoplasm</location>
        <location evidence="1">Cytoskeleton</location>
    </subcellularLocation>
</comment>
<dbReference type="GO" id="GO:0005856">
    <property type="term" value="C:cytoskeleton"/>
    <property type="evidence" value="ECO:0007669"/>
    <property type="project" value="UniProtKB-SubCell"/>
</dbReference>
<name>A0AAD2CVC5_EUPCR</name>
<comment type="caution">
    <text evidence="7">The sequence shown here is derived from an EMBL/GenBank/DDBJ whole genome shotgun (WGS) entry which is preliminary data.</text>
</comment>
<keyword evidence="3" id="KW-0963">Cytoplasm</keyword>
<comment type="catalytic activity">
    <reaction evidence="5">
        <text>ATP + H2O = ADP + phosphate + H(+)</text>
        <dbReference type="Rhea" id="RHEA:13065"/>
        <dbReference type="ChEBI" id="CHEBI:15377"/>
        <dbReference type="ChEBI" id="CHEBI:15378"/>
        <dbReference type="ChEBI" id="CHEBI:30616"/>
        <dbReference type="ChEBI" id="CHEBI:43474"/>
        <dbReference type="ChEBI" id="CHEBI:456216"/>
    </reaction>
</comment>
<dbReference type="InterPro" id="IPR004000">
    <property type="entry name" value="Actin"/>
</dbReference>
<reference evidence="7" key="1">
    <citation type="submission" date="2023-07" db="EMBL/GenBank/DDBJ databases">
        <authorList>
            <consortium name="AG Swart"/>
            <person name="Singh M."/>
            <person name="Singh A."/>
            <person name="Seah K."/>
            <person name="Emmerich C."/>
        </authorList>
    </citation>
    <scope>NUCLEOTIDE SEQUENCE</scope>
    <source>
        <strain evidence="7">DP1</strain>
    </source>
</reference>
<evidence type="ECO:0000313" key="8">
    <source>
        <dbReference type="Proteomes" id="UP001295684"/>
    </source>
</evidence>
<dbReference type="InterPro" id="IPR043129">
    <property type="entry name" value="ATPase_NBD"/>
</dbReference>
<evidence type="ECO:0000256" key="6">
    <source>
        <dbReference type="RuleBase" id="RU000487"/>
    </source>
</evidence>
<dbReference type="FunFam" id="3.30.420.40:FF:000050">
    <property type="entry name" value="Actin, alpha skeletal muscle"/>
    <property type="match status" value="1"/>
</dbReference>
<protein>
    <recommendedName>
        <fullName evidence="2">Actin, cytoplasmic</fullName>
    </recommendedName>
</protein>
<evidence type="ECO:0000256" key="3">
    <source>
        <dbReference type="ARBA" id="ARBA00022490"/>
    </source>
</evidence>
<dbReference type="PRINTS" id="PR00190">
    <property type="entry name" value="ACTIN"/>
</dbReference>
<dbReference type="Gene3D" id="3.90.640.10">
    <property type="entry name" value="Actin, Chain A, domain 4"/>
    <property type="match status" value="1"/>
</dbReference>
<evidence type="ECO:0000256" key="4">
    <source>
        <dbReference type="ARBA" id="ARBA00023212"/>
    </source>
</evidence>
<sequence length="384" mass="42976">MSSEPETNSVTILDNGTDTIKIGPAEEELPVCVIPNKIMYPNPNVWSVPAGRKEYYAGDLASCDRGYSKISYPICNGEVIDWDQMEHVWTYAIYNELRQDPTERPVLLSEPSLNSMAAREKASQIMFESLGVPSLALKSQSVLGLYSSGRTTGCVVDSGEDLTWAIAVFEGHQVPHAVDKIPLAGKALSEYFSTLLAQEQDFHITHHVRTQYQKAVLSQIKHEGCYVAQDYQAELEKASQGQQMHTQYYLPDGGAVLEYTVPRFKCPELMFTPALGGREHLSLQELVCSVVLGCDLDLRKHLFANVVLSGANTMFTGLMERLFNELRQTAPKHMKIKLVGSRNRKFAAWTGGSILTRLSCFEGMCITKEEYKENGETIIRRKCY</sequence>
<dbReference type="Gene3D" id="3.30.420.40">
    <property type="match status" value="2"/>
</dbReference>
<gene>
    <name evidence="7" type="ORF">ECRASSUSDP1_LOCUS13997</name>
</gene>
<dbReference type="SUPFAM" id="SSF53067">
    <property type="entry name" value="Actin-like ATPase domain"/>
    <property type="match status" value="2"/>
</dbReference>
<keyword evidence="4" id="KW-0206">Cytoskeleton</keyword>
<evidence type="ECO:0000256" key="2">
    <source>
        <dbReference type="ARBA" id="ARBA00020098"/>
    </source>
</evidence>
<comment type="similarity">
    <text evidence="6">Belongs to the actin family.</text>
</comment>
<dbReference type="Proteomes" id="UP001295684">
    <property type="component" value="Unassembled WGS sequence"/>
</dbReference>
<dbReference type="SMART" id="SM00268">
    <property type="entry name" value="ACTIN"/>
    <property type="match status" value="1"/>
</dbReference>
<proteinExistence type="inferred from homology"/>
<accession>A0AAD2CVC5</accession>
<dbReference type="PANTHER" id="PTHR11937">
    <property type="entry name" value="ACTIN"/>
    <property type="match status" value="1"/>
</dbReference>
<evidence type="ECO:0000313" key="7">
    <source>
        <dbReference type="EMBL" id="CAI2372666.1"/>
    </source>
</evidence>
<dbReference type="Pfam" id="PF00022">
    <property type="entry name" value="Actin"/>
    <property type="match status" value="1"/>
</dbReference>
<keyword evidence="8" id="KW-1185">Reference proteome</keyword>